<dbReference type="Pfam" id="PF13843">
    <property type="entry name" value="DDE_Tnp_1_7"/>
    <property type="match status" value="2"/>
</dbReference>
<protein>
    <submittedName>
        <fullName evidence="3">Transposase IS4</fullName>
    </submittedName>
</protein>
<evidence type="ECO:0000313" key="4">
    <source>
        <dbReference type="Proteomes" id="UP001458880"/>
    </source>
</evidence>
<comment type="caution">
    <text evidence="3">The sequence shown here is derived from an EMBL/GenBank/DDBJ whole genome shotgun (WGS) entry which is preliminary data.</text>
</comment>
<dbReference type="PANTHER" id="PTHR46599">
    <property type="entry name" value="PIGGYBAC TRANSPOSABLE ELEMENT-DERIVED PROTEIN 4"/>
    <property type="match status" value="1"/>
</dbReference>
<dbReference type="Proteomes" id="UP001458880">
    <property type="component" value="Unassembled WGS sequence"/>
</dbReference>
<gene>
    <name evidence="3" type="ORF">QE152_g20737</name>
</gene>
<feature type="domain" description="PiggyBac transposable element-derived protein" evidence="2">
    <location>
        <begin position="156"/>
        <end position="224"/>
    </location>
</feature>
<name>A0AAW1KNG9_POPJA</name>
<feature type="domain" description="PiggyBac transposable element-derived protein" evidence="2">
    <location>
        <begin position="229"/>
        <end position="407"/>
    </location>
</feature>
<organism evidence="3 4">
    <name type="scientific">Popillia japonica</name>
    <name type="common">Japanese beetle</name>
    <dbReference type="NCBI Taxonomy" id="7064"/>
    <lineage>
        <taxon>Eukaryota</taxon>
        <taxon>Metazoa</taxon>
        <taxon>Ecdysozoa</taxon>
        <taxon>Arthropoda</taxon>
        <taxon>Hexapoda</taxon>
        <taxon>Insecta</taxon>
        <taxon>Pterygota</taxon>
        <taxon>Neoptera</taxon>
        <taxon>Endopterygota</taxon>
        <taxon>Coleoptera</taxon>
        <taxon>Polyphaga</taxon>
        <taxon>Scarabaeiformia</taxon>
        <taxon>Scarabaeidae</taxon>
        <taxon>Rutelinae</taxon>
        <taxon>Popillia</taxon>
    </lineage>
</organism>
<evidence type="ECO:0000259" key="2">
    <source>
        <dbReference type="Pfam" id="PF13843"/>
    </source>
</evidence>
<proteinExistence type="predicted"/>
<dbReference type="AlphaFoldDB" id="A0AAW1KNG9"/>
<accession>A0AAW1KNG9</accession>
<keyword evidence="4" id="KW-1185">Reference proteome</keyword>
<feature type="region of interest" description="Disordered" evidence="1">
    <location>
        <begin position="52"/>
        <end position="116"/>
    </location>
</feature>
<evidence type="ECO:0000256" key="1">
    <source>
        <dbReference type="SAM" id="MobiDB-lite"/>
    </source>
</evidence>
<dbReference type="InterPro" id="IPR029526">
    <property type="entry name" value="PGBD"/>
</dbReference>
<reference evidence="3 4" key="1">
    <citation type="journal article" date="2024" name="BMC Genomics">
        <title>De novo assembly and annotation of Popillia japonica's genome with initial clues to its potential as an invasive pest.</title>
        <authorList>
            <person name="Cucini C."/>
            <person name="Boschi S."/>
            <person name="Funari R."/>
            <person name="Cardaioli E."/>
            <person name="Iannotti N."/>
            <person name="Marturano G."/>
            <person name="Paoli F."/>
            <person name="Bruttini M."/>
            <person name="Carapelli A."/>
            <person name="Frati F."/>
            <person name="Nardi F."/>
        </authorList>
    </citation>
    <scope>NUCLEOTIDE SEQUENCE [LARGE SCALE GENOMIC DNA]</scope>
    <source>
        <strain evidence="3">DMR45628</strain>
    </source>
</reference>
<dbReference type="EMBL" id="JASPKY010000195">
    <property type="protein sequence ID" value="KAK9721752.1"/>
    <property type="molecule type" value="Genomic_DNA"/>
</dbReference>
<dbReference type="PANTHER" id="PTHR46599:SF3">
    <property type="entry name" value="PIGGYBAC TRANSPOSABLE ELEMENT-DERIVED PROTEIN 4"/>
    <property type="match status" value="1"/>
</dbReference>
<feature type="compositionally biased region" description="Low complexity" evidence="1">
    <location>
        <begin position="91"/>
        <end position="115"/>
    </location>
</feature>
<sequence>MDPKEEEKLLRWWRKRKKSYFDGGMSWNLKVINFEVWKEKLLRWWHELESEEESSRNGNEVQEDEFGESGELKSQNYQIENLHPESDEDGSFLSSGSEYEPSSETESVSETQTETADYNSVEAHTINSWNDVDGSFLKQFTITATGKINVACNLRPVDIFRLIVDMDILNSITSETNKNARRYNSNWTDVCVQELEKFFAIMLYMGLAKLPKISDYWSRKFLYRHCLRPVDIFRLIVDMDILNSITSETNKNARRYNSNWTDVCVQELEKFFAIMLYMGLAKLPKISDYWSHSRPYYCFVRHIMSRNRFQAILRFIHFADNETADKGDRLYKIKPLTDAQTNKFKQLKVPSEVVSIDESMVPFRGRLLFRQYIPGKASKYGVKIFKLCDESGYTYETEIYKGRSDTKSAKWLHLRDRNL</sequence>
<evidence type="ECO:0000313" key="3">
    <source>
        <dbReference type="EMBL" id="KAK9721752.1"/>
    </source>
</evidence>